<dbReference type="Proteomes" id="UP000002640">
    <property type="component" value="Unassembled WGS sequence"/>
</dbReference>
<name>G4ZPK9_PHYSP</name>
<dbReference type="EMBL" id="JH159155">
    <property type="protein sequence ID" value="EGZ16321.1"/>
    <property type="molecule type" value="Genomic_DNA"/>
</dbReference>
<feature type="non-terminal residue" evidence="1">
    <location>
        <position position="166"/>
    </location>
</feature>
<protein>
    <submittedName>
        <fullName evidence="1">Uncharacterized protein</fullName>
    </submittedName>
</protein>
<gene>
    <name evidence="1" type="ORF">PHYSODRAFT_451510</name>
</gene>
<evidence type="ECO:0000313" key="1">
    <source>
        <dbReference type="EMBL" id="EGZ16321.1"/>
    </source>
</evidence>
<reference evidence="1 2" key="1">
    <citation type="journal article" date="2006" name="Science">
        <title>Phytophthora genome sequences uncover evolutionary origins and mechanisms of pathogenesis.</title>
        <authorList>
            <person name="Tyler B.M."/>
            <person name="Tripathy S."/>
            <person name="Zhang X."/>
            <person name="Dehal P."/>
            <person name="Jiang R.H."/>
            <person name="Aerts A."/>
            <person name="Arredondo F.D."/>
            <person name="Baxter L."/>
            <person name="Bensasson D."/>
            <person name="Beynon J.L."/>
            <person name="Chapman J."/>
            <person name="Damasceno C.M."/>
            <person name="Dorrance A.E."/>
            <person name="Dou D."/>
            <person name="Dickerman A.W."/>
            <person name="Dubchak I.L."/>
            <person name="Garbelotto M."/>
            <person name="Gijzen M."/>
            <person name="Gordon S.G."/>
            <person name="Govers F."/>
            <person name="Grunwald N.J."/>
            <person name="Huang W."/>
            <person name="Ivors K.L."/>
            <person name="Jones R.W."/>
            <person name="Kamoun S."/>
            <person name="Krampis K."/>
            <person name="Lamour K.H."/>
            <person name="Lee M.K."/>
            <person name="McDonald W.H."/>
            <person name="Medina M."/>
            <person name="Meijer H.J."/>
            <person name="Nordberg E.K."/>
            <person name="Maclean D.J."/>
            <person name="Ospina-Giraldo M.D."/>
            <person name="Morris P.F."/>
            <person name="Phuntumart V."/>
            <person name="Putnam N.H."/>
            <person name="Rash S."/>
            <person name="Rose J.K."/>
            <person name="Sakihama Y."/>
            <person name="Salamov A.A."/>
            <person name="Savidor A."/>
            <person name="Scheuring C.F."/>
            <person name="Smith B.M."/>
            <person name="Sobral B.W."/>
            <person name="Terry A."/>
            <person name="Torto-Alalibo T.A."/>
            <person name="Win J."/>
            <person name="Xu Z."/>
            <person name="Zhang H."/>
            <person name="Grigoriev I.V."/>
            <person name="Rokhsar D.S."/>
            <person name="Boore J.L."/>
        </authorList>
    </citation>
    <scope>NUCLEOTIDE SEQUENCE [LARGE SCALE GENOMIC DNA]</scope>
    <source>
        <strain evidence="1 2">P6497</strain>
    </source>
</reference>
<organism evidence="1 2">
    <name type="scientific">Phytophthora sojae (strain P6497)</name>
    <name type="common">Soybean stem and root rot agent</name>
    <name type="synonym">Phytophthora megasperma f. sp. glycines</name>
    <dbReference type="NCBI Taxonomy" id="1094619"/>
    <lineage>
        <taxon>Eukaryota</taxon>
        <taxon>Sar</taxon>
        <taxon>Stramenopiles</taxon>
        <taxon>Oomycota</taxon>
        <taxon>Peronosporomycetes</taxon>
        <taxon>Peronosporales</taxon>
        <taxon>Peronosporaceae</taxon>
        <taxon>Phytophthora</taxon>
    </lineage>
</organism>
<dbReference type="RefSeq" id="XP_009530070.1">
    <property type="nucleotide sequence ID" value="XM_009531775.1"/>
</dbReference>
<sequence length="166" mass="18960">SVSQLGDGSKEYPLRVGMTCLRLVRDYVSVRNRSDCTTMFHLDSTHSMVINGYLVFAFGYSDRGGYFYLLAYFCTSQKCAVDIGWCIRCIKRVCMDVCGVEFTPQFVMMDADKAQFNACTTELQLSTVLMCWFHVLQNVWESANEKGVGIDDIRTIFAEMHDMHYA</sequence>
<dbReference type="GeneID" id="20652956"/>
<accession>G4ZPK9</accession>
<dbReference type="AlphaFoldDB" id="G4ZPK9"/>
<feature type="non-terminal residue" evidence="1">
    <location>
        <position position="1"/>
    </location>
</feature>
<keyword evidence="2" id="KW-1185">Reference proteome</keyword>
<evidence type="ECO:0000313" key="2">
    <source>
        <dbReference type="Proteomes" id="UP000002640"/>
    </source>
</evidence>
<dbReference type="KEGG" id="psoj:PHYSODRAFT_451510"/>
<dbReference type="InParanoid" id="G4ZPK9"/>
<proteinExistence type="predicted"/>